<keyword evidence="2" id="KW-0812">Transmembrane</keyword>
<reference evidence="3 4" key="1">
    <citation type="submission" date="2019-03" db="EMBL/GenBank/DDBJ databases">
        <title>Genomic Encyclopedia of Archaeal and Bacterial Type Strains, Phase II (KMG-II): from individual species to whole genera.</title>
        <authorList>
            <person name="Goeker M."/>
        </authorList>
    </citation>
    <scope>NUCLEOTIDE SEQUENCE [LARGE SCALE GENOMIC DNA]</scope>
    <source>
        <strain evidence="3 4">DSM 45499</strain>
    </source>
</reference>
<feature type="compositionally biased region" description="Gly residues" evidence="1">
    <location>
        <begin position="54"/>
        <end position="74"/>
    </location>
</feature>
<organism evidence="3 4">
    <name type="scientific">Actinophytocola oryzae</name>
    <dbReference type="NCBI Taxonomy" id="502181"/>
    <lineage>
        <taxon>Bacteria</taxon>
        <taxon>Bacillati</taxon>
        <taxon>Actinomycetota</taxon>
        <taxon>Actinomycetes</taxon>
        <taxon>Pseudonocardiales</taxon>
        <taxon>Pseudonocardiaceae</taxon>
    </lineage>
</organism>
<keyword evidence="2" id="KW-1133">Transmembrane helix</keyword>
<gene>
    <name evidence="3" type="ORF">CLV71_10178</name>
</gene>
<feature type="transmembrane region" description="Helical" evidence="2">
    <location>
        <begin position="21"/>
        <end position="42"/>
    </location>
</feature>
<evidence type="ECO:0000313" key="4">
    <source>
        <dbReference type="Proteomes" id="UP000294927"/>
    </source>
</evidence>
<dbReference type="Proteomes" id="UP000294927">
    <property type="component" value="Unassembled WGS sequence"/>
</dbReference>
<dbReference type="EMBL" id="SOCP01000001">
    <property type="protein sequence ID" value="TDV57207.1"/>
    <property type="molecule type" value="Genomic_DNA"/>
</dbReference>
<keyword evidence="2" id="KW-0472">Membrane</keyword>
<feature type="region of interest" description="Disordered" evidence="1">
    <location>
        <begin position="46"/>
        <end position="79"/>
    </location>
</feature>
<protein>
    <recommendedName>
        <fullName evidence="5">DUF5666 domain-containing protein</fullName>
    </recommendedName>
</protein>
<evidence type="ECO:0000256" key="2">
    <source>
        <dbReference type="SAM" id="Phobius"/>
    </source>
</evidence>
<sequence>MSTEWGARSAEPERRWPVRKLVIAVAVAVGIAGAGTVAVYAASDSTSSSASQQGPGGGTGGPGGMGGGPGGGGISQALHGEYVVSDGNGGYGTELTQNGEVIAVSDTSITAKSDDGYTRTYVIDSDTVVGDGATDLSSIATGDDVMIVATVSGDTATAESLAEAGTGQLGHPPAQQGS</sequence>
<proteinExistence type="predicted"/>
<accession>A0A4R7W6A3</accession>
<evidence type="ECO:0000313" key="3">
    <source>
        <dbReference type="EMBL" id="TDV57207.1"/>
    </source>
</evidence>
<keyword evidence="4" id="KW-1185">Reference proteome</keyword>
<dbReference type="AlphaFoldDB" id="A0A4R7W6A3"/>
<comment type="caution">
    <text evidence="3">The sequence shown here is derived from an EMBL/GenBank/DDBJ whole genome shotgun (WGS) entry which is preliminary data.</text>
</comment>
<name>A0A4R7W6A3_9PSEU</name>
<dbReference type="RefSeq" id="WP_243866111.1">
    <property type="nucleotide sequence ID" value="NZ_SOCP01000001.1"/>
</dbReference>
<evidence type="ECO:0000256" key="1">
    <source>
        <dbReference type="SAM" id="MobiDB-lite"/>
    </source>
</evidence>
<evidence type="ECO:0008006" key="5">
    <source>
        <dbReference type="Google" id="ProtNLM"/>
    </source>
</evidence>